<name>A0ABC9AZ92_9POAL</name>
<evidence type="ECO:0000313" key="4">
    <source>
        <dbReference type="Proteomes" id="UP001497457"/>
    </source>
</evidence>
<dbReference type="EMBL" id="OZ075134">
    <property type="protein sequence ID" value="CAL4990522.1"/>
    <property type="molecule type" value="Genomic_DNA"/>
</dbReference>
<dbReference type="Proteomes" id="UP001497457">
    <property type="component" value="Chromosome 24b"/>
</dbReference>
<gene>
    <name evidence="3" type="ORF">URODEC1_LOCUS60293</name>
</gene>
<dbReference type="InterPro" id="IPR003614">
    <property type="entry name" value="Knottins"/>
</dbReference>
<organism evidence="3 4">
    <name type="scientific">Urochloa decumbens</name>
    <dbReference type="NCBI Taxonomy" id="240449"/>
    <lineage>
        <taxon>Eukaryota</taxon>
        <taxon>Viridiplantae</taxon>
        <taxon>Streptophyta</taxon>
        <taxon>Embryophyta</taxon>
        <taxon>Tracheophyta</taxon>
        <taxon>Spermatophyta</taxon>
        <taxon>Magnoliopsida</taxon>
        <taxon>Liliopsida</taxon>
        <taxon>Poales</taxon>
        <taxon>Poaceae</taxon>
        <taxon>PACMAD clade</taxon>
        <taxon>Panicoideae</taxon>
        <taxon>Panicodae</taxon>
        <taxon>Paniceae</taxon>
        <taxon>Melinidinae</taxon>
        <taxon>Urochloa</taxon>
    </lineage>
</organism>
<keyword evidence="1" id="KW-0732">Signal</keyword>
<reference evidence="3 4" key="2">
    <citation type="submission" date="2024-10" db="EMBL/GenBank/DDBJ databases">
        <authorList>
            <person name="Ryan C."/>
        </authorList>
    </citation>
    <scope>NUCLEOTIDE SEQUENCE [LARGE SCALE GENOMIC DNA]</scope>
</reference>
<dbReference type="SUPFAM" id="SSF57095">
    <property type="entry name" value="Scorpion toxin-like"/>
    <property type="match status" value="1"/>
</dbReference>
<protein>
    <recommendedName>
        <fullName evidence="2">Knottins-like domain-containing protein</fullName>
    </recommendedName>
</protein>
<keyword evidence="4" id="KW-1185">Reference proteome</keyword>
<evidence type="ECO:0000256" key="1">
    <source>
        <dbReference type="SAM" id="SignalP"/>
    </source>
</evidence>
<dbReference type="Pfam" id="PF00304">
    <property type="entry name" value="Gamma-thionin"/>
    <property type="match status" value="1"/>
</dbReference>
<dbReference type="AlphaFoldDB" id="A0ABC9AZ92"/>
<reference evidence="4" key="1">
    <citation type="submission" date="2024-06" db="EMBL/GenBank/DDBJ databases">
        <authorList>
            <person name="Ryan C."/>
        </authorList>
    </citation>
    <scope>NUCLEOTIDE SEQUENCE [LARGE SCALE GENOMIC DNA]</scope>
</reference>
<feature type="chain" id="PRO_5044823680" description="Knottins-like domain-containing protein" evidence="1">
    <location>
        <begin position="26"/>
        <end position="82"/>
    </location>
</feature>
<proteinExistence type="predicted"/>
<evidence type="ECO:0000259" key="2">
    <source>
        <dbReference type="Pfam" id="PF00304"/>
    </source>
</evidence>
<sequence length="82" mass="9027">MEVSRANKNLSTAAVIVLLLIVSTAEMSCVEGFNYCKHLSGKYHGWCRSNGSCDDTCLDEDKSNVSGECGDLPPRCYCYTYC</sequence>
<dbReference type="InterPro" id="IPR036574">
    <property type="entry name" value="Scorpion_toxin-like_sf"/>
</dbReference>
<feature type="domain" description="Knottins-like" evidence="2">
    <location>
        <begin position="35"/>
        <end position="82"/>
    </location>
</feature>
<evidence type="ECO:0000313" key="3">
    <source>
        <dbReference type="EMBL" id="CAL4990522.1"/>
    </source>
</evidence>
<feature type="signal peptide" evidence="1">
    <location>
        <begin position="1"/>
        <end position="25"/>
    </location>
</feature>
<accession>A0ABC9AZ92</accession>
<dbReference type="Gene3D" id="3.30.30.10">
    <property type="entry name" value="Knottin, scorpion toxin-like"/>
    <property type="match status" value="1"/>
</dbReference>